<keyword evidence="2" id="KW-0732">Signal</keyword>
<dbReference type="GO" id="GO:0016829">
    <property type="term" value="F:lyase activity"/>
    <property type="evidence" value="ECO:0007669"/>
    <property type="project" value="UniProtKB-KW"/>
</dbReference>
<evidence type="ECO:0000256" key="2">
    <source>
        <dbReference type="SAM" id="SignalP"/>
    </source>
</evidence>
<dbReference type="Gene3D" id="1.20.5.320">
    <property type="entry name" value="6-Phosphogluconate Dehydrogenase, domain 3"/>
    <property type="match status" value="1"/>
</dbReference>
<dbReference type="AlphaFoldDB" id="A0AAW6H1U6"/>
<organism evidence="4 5">
    <name type="scientific">Bacteroides uniformis</name>
    <dbReference type="NCBI Taxonomy" id="820"/>
    <lineage>
        <taxon>Bacteria</taxon>
        <taxon>Pseudomonadati</taxon>
        <taxon>Bacteroidota</taxon>
        <taxon>Bacteroidia</taxon>
        <taxon>Bacteroidales</taxon>
        <taxon>Bacteroidaceae</taxon>
        <taxon>Bacteroides</taxon>
    </lineage>
</organism>
<feature type="signal peptide" evidence="2">
    <location>
        <begin position="1"/>
        <end position="23"/>
    </location>
</feature>
<feature type="chain" id="PRO_5043789970" evidence="2">
    <location>
        <begin position="24"/>
        <end position="1018"/>
    </location>
</feature>
<dbReference type="RefSeq" id="WP_229098492.1">
    <property type="nucleotide sequence ID" value="NZ_JADNKR010000011.1"/>
</dbReference>
<dbReference type="Proteomes" id="UP001222603">
    <property type="component" value="Unassembled WGS sequence"/>
</dbReference>
<gene>
    <name evidence="4" type="ORF">POZ10_14120</name>
</gene>
<accession>A0AAW6H1U6</accession>
<name>A0AAW6H1U6_BACUN</name>
<dbReference type="PROSITE" id="PS51257">
    <property type="entry name" value="PROKAR_LIPOPROTEIN"/>
    <property type="match status" value="1"/>
</dbReference>
<comment type="caution">
    <text evidence="4">The sequence shown here is derived from an EMBL/GenBank/DDBJ whole genome shotgun (WGS) entry which is preliminary data.</text>
</comment>
<protein>
    <submittedName>
        <fullName evidence="4">PL29 family lyase N-terminal domain-containing protein</fullName>
    </submittedName>
</protein>
<dbReference type="InterPro" id="IPR032149">
    <property type="entry name" value="DUF4988"/>
</dbReference>
<dbReference type="Pfam" id="PF16378">
    <property type="entry name" value="DUF4988"/>
    <property type="match status" value="1"/>
</dbReference>
<evidence type="ECO:0000313" key="5">
    <source>
        <dbReference type="Proteomes" id="UP001222603"/>
    </source>
</evidence>
<proteinExistence type="predicted"/>
<keyword evidence="4" id="KW-0456">Lyase</keyword>
<feature type="coiled-coil region" evidence="1">
    <location>
        <begin position="25"/>
        <end position="52"/>
    </location>
</feature>
<evidence type="ECO:0000313" key="4">
    <source>
        <dbReference type="EMBL" id="MDC1901748.1"/>
    </source>
</evidence>
<sequence>MNKKFLSAILFGALMVGSTSTFVSCKDYDDDIDGLQEQIDANKKQIDDILAAINGKKFIESYAPVEGGYLLTFTGGETLTIKNGAQGEKGEQGLQGIQGPKGETGATIVPKFKVDAESYWMISVDEGATYEYVLNDAGEKIKAAGSEADVEAAIGNYVKVDEEGYICIGEYKTSFKYNANVPSMIYNEKDGTMQVTIGGQSYTLLMEGSAFNGLQSIAFRKPYADNSTVGSSEVAKLDIYNWFKKADGSGWEYRKATREDEEYNSENWKNNPILDPKNSQEPFRLVDVVTGLGEKADVNAYQLYSYDKSAKEFKLFAAIPGVAEFKVWPNQYSQTDAEYFFSDSYKTRAVDTPVWSVKGTPELNNGILSVKMIAKENIVDGQMYMSSLDVTMYKQYTSSSDYFSIKSSWVNTDWIFAAHSHRAENGWPFDLPGAYDEKHPKKDSFIYNESYNLNDSINAYMSNLAGTPELSEIGLEYTQKFELLPNDTKFMLNGKEIKSKQGIFQINDGILSVKEQYQASAIYEYAAIKLTTTVKSQVEGVADYVFENTFPIQAIRKTEDPYTYDSIELVPNEGTLTMNYNASKETVIALNVRKFESEIGGRDLVAGNNNAAANHLLPLFIYDTKTKAYTQLSKTDGKAYMQNVGSALNSDNLNVGAGDIYLYYRNGGDNADKDSLFLVVGPKVELAETTLYVSPTAERVSDNQDVSVWNGGWKNGAPYAVDNYYDKKFFMLTLNKVSVNRTFAVSIKDAYNTRTIIGDWSDAANGNFGIKSENFVKMYNVTPADAKAVFELNKDKQNAFVQELMKNNQLVVEEGTNGEWRIAFTAPIDIKKVGNLKVDIYDANGYDATDKNRKPDAEELWTVARPIADFTGGAALKAFNDPNLAKDTEITLKQLIENSVAGTKTKAEDFWKNLILKDYAGEKVVTFNGTTFNAEEVTTRAALYKKSVTTGLRYIMSNGTDKDEYFKVDSTTGKLTCIALPTGTEFTHTVNVVLQFVHDWGTSEYAYNVTITRKQATR</sequence>
<evidence type="ECO:0000256" key="1">
    <source>
        <dbReference type="SAM" id="Coils"/>
    </source>
</evidence>
<keyword evidence="1" id="KW-0175">Coiled coil</keyword>
<reference evidence="4" key="1">
    <citation type="submission" date="2022-10" db="EMBL/GenBank/DDBJ databases">
        <title>Human gut microbiome strain richness.</title>
        <authorList>
            <person name="Chen-Liaw A."/>
        </authorList>
    </citation>
    <scope>NUCLEOTIDE SEQUENCE</scope>
    <source>
        <strain evidence="4">1001713st1_F9_1001713B170221_170320</strain>
    </source>
</reference>
<evidence type="ECO:0000259" key="3">
    <source>
        <dbReference type="Pfam" id="PF16378"/>
    </source>
</evidence>
<feature type="domain" description="DUF4988" evidence="3">
    <location>
        <begin position="106"/>
        <end position="152"/>
    </location>
</feature>
<dbReference type="EMBL" id="JAQNSI010000411">
    <property type="protein sequence ID" value="MDC1901748.1"/>
    <property type="molecule type" value="Genomic_DNA"/>
</dbReference>